<dbReference type="Proteomes" id="UP000621631">
    <property type="component" value="Unassembled WGS sequence"/>
</dbReference>
<evidence type="ECO:0000259" key="1">
    <source>
        <dbReference type="PROSITE" id="PS51186"/>
    </source>
</evidence>
<dbReference type="PANTHER" id="PTHR31435:SF10">
    <property type="entry name" value="BSR4717 PROTEIN"/>
    <property type="match status" value="1"/>
</dbReference>
<evidence type="ECO:0000313" key="6">
    <source>
        <dbReference type="Proteomes" id="UP000621631"/>
    </source>
</evidence>
<dbReference type="EMBL" id="CP017962">
    <property type="protein sequence ID" value="APC47203.1"/>
    <property type="molecule type" value="Genomic_DNA"/>
</dbReference>
<dbReference type="PANTHER" id="PTHR31435">
    <property type="entry name" value="PROTEIN NATD1"/>
    <property type="match status" value="1"/>
</dbReference>
<protein>
    <submittedName>
        <fullName evidence="3 4">N-acetyltransferase</fullName>
    </submittedName>
</protein>
<dbReference type="Proteomes" id="UP000182945">
    <property type="component" value="Chromosome"/>
</dbReference>
<reference evidence="3 5" key="1">
    <citation type="submission" date="2016-11" db="EMBL/GenBank/DDBJ databases">
        <title>Complete genome sequencing of Virgibacillus halodenitrificans PDB-F2.</title>
        <authorList>
            <person name="Sun Z."/>
            <person name="Zhou Y."/>
            <person name="Li H."/>
        </authorList>
    </citation>
    <scope>NUCLEOTIDE SEQUENCE [LARGE SCALE GENOMIC DNA]</scope>
    <source>
        <strain evidence="3 5">PDB-F2</strain>
    </source>
</reference>
<dbReference type="CDD" id="cd04301">
    <property type="entry name" value="NAT_SF"/>
    <property type="match status" value="1"/>
</dbReference>
<name>A0AAC9IX07_VIRHA</name>
<evidence type="ECO:0000259" key="2">
    <source>
        <dbReference type="PROSITE" id="PS51729"/>
    </source>
</evidence>
<dbReference type="EMBL" id="JACWEZ010000008">
    <property type="protein sequence ID" value="MBD1223646.1"/>
    <property type="molecule type" value="Genomic_DNA"/>
</dbReference>
<dbReference type="SUPFAM" id="SSF55729">
    <property type="entry name" value="Acyl-CoA N-acyltransferases (Nat)"/>
    <property type="match status" value="1"/>
</dbReference>
<dbReference type="PROSITE" id="PS51729">
    <property type="entry name" value="GNAT_YJDJ"/>
    <property type="match status" value="1"/>
</dbReference>
<accession>A0AAC9IX07</accession>
<dbReference type="GeneID" id="71513343"/>
<feature type="domain" description="N-acetyltransferase" evidence="1">
    <location>
        <begin position="1"/>
        <end position="91"/>
    </location>
</feature>
<gene>
    <name evidence="3" type="ORF">BME96_02960</name>
    <name evidence="4" type="ORF">IC602_13660</name>
</gene>
<organism evidence="3 5">
    <name type="scientific">Virgibacillus halodenitrificans</name>
    <name type="common">Bacillus halodenitrificans</name>
    <dbReference type="NCBI Taxonomy" id="1482"/>
    <lineage>
        <taxon>Bacteria</taxon>
        <taxon>Bacillati</taxon>
        <taxon>Bacillota</taxon>
        <taxon>Bacilli</taxon>
        <taxon>Bacillales</taxon>
        <taxon>Bacillaceae</taxon>
        <taxon>Virgibacillus</taxon>
    </lineage>
</organism>
<dbReference type="KEGG" id="vhl:BME96_02960"/>
<dbReference type="PROSITE" id="PS51186">
    <property type="entry name" value="GNAT"/>
    <property type="match status" value="1"/>
</dbReference>
<keyword evidence="6" id="KW-1185">Reference proteome</keyword>
<dbReference type="GO" id="GO:0016747">
    <property type="term" value="F:acyltransferase activity, transferring groups other than amino-acyl groups"/>
    <property type="evidence" value="ECO:0007669"/>
    <property type="project" value="InterPro"/>
</dbReference>
<proteinExistence type="predicted"/>
<dbReference type="Pfam" id="PF14542">
    <property type="entry name" value="Acetyltransf_CG"/>
    <property type="match status" value="1"/>
</dbReference>
<evidence type="ECO:0000313" key="4">
    <source>
        <dbReference type="EMBL" id="MBD1223646.1"/>
    </source>
</evidence>
<dbReference type="AlphaFoldDB" id="A0AAC9IX07"/>
<dbReference type="InterPro" id="IPR045057">
    <property type="entry name" value="Gcn5-rel_NAT"/>
</dbReference>
<feature type="domain" description="N-acetyltransferase" evidence="2">
    <location>
        <begin position="2"/>
        <end position="90"/>
    </location>
</feature>
<dbReference type="InterPro" id="IPR031165">
    <property type="entry name" value="GNAT_YJDJ"/>
</dbReference>
<dbReference type="InterPro" id="IPR016181">
    <property type="entry name" value="Acyl_CoA_acyltransferase"/>
</dbReference>
<dbReference type="Gene3D" id="3.40.630.30">
    <property type="match status" value="1"/>
</dbReference>
<reference evidence="4 6" key="2">
    <citation type="submission" date="2020-09" db="EMBL/GenBank/DDBJ databases">
        <title>Draft Genome Sequences of Oil-Oxidizing Bacteria Halomonas titanicae, Marinobacter lutaoensis, and Virgibacillus halodenitrificans Isolated from Highly Saline Environments.</title>
        <authorList>
            <person name="Grouzdev D.S."/>
            <person name="Sokolova D.S."/>
            <person name="Semenova E.M."/>
            <person name="Borzenkov I.A."/>
            <person name="Bidzhieva S.K."/>
            <person name="Poltaraus A.B."/>
            <person name="Nazina T.N."/>
        </authorList>
    </citation>
    <scope>NUCLEOTIDE SEQUENCE [LARGE SCALE GENOMIC DNA]</scope>
    <source>
        <strain evidence="4 6">VKM B-3472D</strain>
    </source>
</reference>
<dbReference type="InterPro" id="IPR000182">
    <property type="entry name" value="GNAT_dom"/>
</dbReference>
<evidence type="ECO:0000313" key="3">
    <source>
        <dbReference type="EMBL" id="APC47203.1"/>
    </source>
</evidence>
<dbReference type="RefSeq" id="WP_019376920.1">
    <property type="nucleotide sequence ID" value="NZ_CP017962.1"/>
</dbReference>
<evidence type="ECO:0000313" key="5">
    <source>
        <dbReference type="Proteomes" id="UP000182945"/>
    </source>
</evidence>
<sequence>MDIKQGNHSFFIGENQDEPLAEISFIPGERNSIIVDHTVVSAELQGQGVAGKLVDRLVQYAREEGLKIIPQCSYAQKKLENTPEYQDVLGK</sequence>